<dbReference type="Gene3D" id="2.10.22.10">
    <property type="entry name" value="Antistasin, domain 1"/>
    <property type="match status" value="4"/>
</dbReference>
<feature type="domain" description="VWFC" evidence="6">
    <location>
        <begin position="342"/>
        <end position="399"/>
    </location>
</feature>
<dbReference type="Proteomes" id="UP000515135">
    <property type="component" value="Unplaced"/>
</dbReference>
<protein>
    <submittedName>
        <fullName evidence="10">Cysteine-rich motor neuron 1 protein-like isoform X1</fullName>
    </submittedName>
    <submittedName>
        <fullName evidence="11">Cysteine-rich motor neuron 1 protein-like isoform X2</fullName>
    </submittedName>
</protein>
<dbReference type="RefSeq" id="XP_019642487.1">
    <property type="nucleotide sequence ID" value="XM_019786928.1"/>
</dbReference>
<keyword evidence="1" id="KW-0732">Signal</keyword>
<dbReference type="Pfam" id="PF00219">
    <property type="entry name" value="IGFBP"/>
    <property type="match status" value="1"/>
</dbReference>
<dbReference type="Pfam" id="PF00093">
    <property type="entry name" value="VWC"/>
    <property type="match status" value="3"/>
</dbReference>
<dbReference type="SMART" id="SM00215">
    <property type="entry name" value="VWC_out"/>
    <property type="match status" value="4"/>
</dbReference>
<dbReference type="SUPFAM" id="SSF57262">
    <property type="entry name" value="Leech antihemostatic proteins"/>
    <property type="match status" value="2"/>
</dbReference>
<dbReference type="Gene3D" id="6.20.200.20">
    <property type="match status" value="5"/>
</dbReference>
<dbReference type="InterPro" id="IPR052624">
    <property type="entry name" value="CRIM1"/>
</dbReference>
<feature type="domain" description="VWFC" evidence="6">
    <location>
        <begin position="685"/>
        <end position="743"/>
    </location>
</feature>
<dbReference type="PROSITE" id="PS51323">
    <property type="entry name" value="IGFBP_N_2"/>
    <property type="match status" value="1"/>
</dbReference>
<dbReference type="PANTHER" id="PTHR46439:SF1">
    <property type="entry name" value="CYSTEINE-RICH MOTOR NEURON 1 PROTEIN"/>
    <property type="match status" value="1"/>
</dbReference>
<dbReference type="SMART" id="SM00121">
    <property type="entry name" value="IB"/>
    <property type="match status" value="1"/>
</dbReference>
<dbReference type="GeneID" id="109483804"/>
<feature type="domain" description="VWFC" evidence="6">
    <location>
        <begin position="411"/>
        <end position="466"/>
    </location>
</feature>
<dbReference type="GO" id="GO:0004867">
    <property type="term" value="F:serine-type endopeptidase inhibitor activity"/>
    <property type="evidence" value="ECO:0007669"/>
    <property type="project" value="InterPro"/>
</dbReference>
<sequence>MEHQIHLRVVYGNMGVRVLVLFALWSAGWPGLPRGVPLPGVRAHSCLPCEPEECAVPADCPGGTTMDVCDCCKVCARRVNETCGGLYGIQGTCDRGLRCVIPSPKHGEHITGNEVGVCQVEEETACKEQMFTGCNMVEGTCLCERARACSNPFSFEDKPKCLLAISEMNADRPDCSKARCAIVFSPRCPDDSILIEGYTPAGECCPLASRCECNPSGCLERMCRPGYERVLVSKGKGEPGECCDKYECRPMLPVASEPEDCSSVVCPEFLLKCPLDSEPVPSDQPEDSCCPLPPSCECRPGICEETSQCEDGTVRRVIKKGEGKPGSCCDVFECVPAAENNSTCMHNGTEYSEGETFRPDPCHFCKCSGGLSFCFTAQCGDLQCQNYYVPDGECCPICEDPWPGPVTNLFCMTDSGELLAHGDHYKMDDCTFCTCSNGDLHCTATACAVHCFNPKKIPGECCPVCEEPTYITIPPPVCPDMENCTLACKHGFKSNIFGCPVCQCLTEEELCHGSLDNCDLHCPYGFKVNRQGCETCECKPAPKKCKSMEDCDKRCPYGYKINKHGCEMCRCNKCPEFVCEKHCTFGYVQNSKGCDICKCKEAPFLPPSFPIPADSCLSMDGQRYEDGEGWHDGCRECYCHGGQEMCALITCPAPSCKQPIIRAGQCCPTCPDDVDNASKPAANPTVCHSPGGEYFVEGETWQLDQCTQCTCHNGQVLCDTEACPPLLCQNPIRTDGSCCAVCPDDAGADMFPLPPDMSEPILCQGEEGEMFLHGESWKANVCTSCVCLHGNITCYSETCPPVRCKRPVLRKGQCCPQCLDSSNAVTTCRYNGQMYREGEKWNIDQCTHCYCVGGHQMCSQRICMPQLCPEEEQITLPGECCPVCRSDLTTEVPNESRGSTRQKAQPTPAFTTTPLSPVQTTEMSNEIPDANKMGGIEAPSFPTLAVVLPIALIIIALALLFVVSVIIAKRRMGRVVFKSSTPPQPRRTAGGLQDSSVVYVDHKNGVKVEVERRHWSDIEPTRVSGYYSMRDPGVQHV</sequence>
<dbReference type="InterPro" id="IPR001007">
    <property type="entry name" value="VWF_dom"/>
</dbReference>
<dbReference type="InterPro" id="IPR009030">
    <property type="entry name" value="Growth_fac_rcpt_cys_sf"/>
</dbReference>
<dbReference type="Gene3D" id="4.10.40.20">
    <property type="match status" value="1"/>
</dbReference>
<feature type="region of interest" description="Disordered" evidence="4">
    <location>
        <begin position="892"/>
        <end position="921"/>
    </location>
</feature>
<feature type="domain" description="VWFC" evidence="6">
    <location>
        <begin position="826"/>
        <end position="885"/>
    </location>
</feature>
<evidence type="ECO:0000256" key="4">
    <source>
        <dbReference type="SAM" id="MobiDB-lite"/>
    </source>
</evidence>
<evidence type="ECO:0000256" key="2">
    <source>
        <dbReference type="ARBA" id="ARBA00022737"/>
    </source>
</evidence>
<keyword evidence="5" id="KW-0812">Transmembrane</keyword>
<dbReference type="PANTHER" id="PTHR46439">
    <property type="entry name" value="CYSTEINE-RICH MOTOR NEURON 1 PROTEIN"/>
    <property type="match status" value="1"/>
</dbReference>
<feature type="transmembrane region" description="Helical" evidence="5">
    <location>
        <begin position="946"/>
        <end position="968"/>
    </location>
</feature>
<dbReference type="InterPro" id="IPR000867">
    <property type="entry name" value="IGFBP-like"/>
</dbReference>
<evidence type="ECO:0000313" key="9">
    <source>
        <dbReference type="Proteomes" id="UP000515135"/>
    </source>
</evidence>
<evidence type="ECO:0000313" key="11">
    <source>
        <dbReference type="RefSeq" id="XP_019642488.1"/>
    </source>
</evidence>
<feature type="domain" description="IGFBP N-terminal" evidence="8">
    <location>
        <begin position="42"/>
        <end position="121"/>
    </location>
</feature>
<evidence type="ECO:0000259" key="8">
    <source>
        <dbReference type="PROSITE" id="PS51323"/>
    </source>
</evidence>
<feature type="domain" description="Antistasin-like" evidence="7">
    <location>
        <begin position="574"/>
        <end position="599"/>
    </location>
</feature>
<dbReference type="AlphaFoldDB" id="A0A6P5AGW0"/>
<dbReference type="PROSITE" id="PS50184">
    <property type="entry name" value="VWFC_2"/>
    <property type="match status" value="6"/>
</dbReference>
<evidence type="ECO:0000256" key="1">
    <source>
        <dbReference type="ARBA" id="ARBA00022729"/>
    </source>
</evidence>
<proteinExistence type="predicted"/>
<dbReference type="KEGG" id="bbel:109483804"/>
<evidence type="ECO:0000259" key="7">
    <source>
        <dbReference type="PROSITE" id="PS51252"/>
    </source>
</evidence>
<feature type="domain" description="Antistasin-like" evidence="7">
    <location>
        <begin position="511"/>
        <end position="538"/>
    </location>
</feature>
<keyword evidence="9" id="KW-1185">Reference proteome</keyword>
<dbReference type="GO" id="GO:0005576">
    <property type="term" value="C:extracellular region"/>
    <property type="evidence" value="ECO:0007669"/>
    <property type="project" value="InterPro"/>
</dbReference>
<feature type="domain" description="VWFC" evidence="6">
    <location>
        <begin position="761"/>
        <end position="819"/>
    </location>
</feature>
<reference evidence="10 11" key="1">
    <citation type="submission" date="2025-04" db="UniProtKB">
        <authorList>
            <consortium name="RefSeq"/>
        </authorList>
    </citation>
    <scope>IDENTIFICATION</scope>
    <source>
        <tissue evidence="10 11">Gonad</tissue>
    </source>
</reference>
<dbReference type="SUPFAM" id="SSF57184">
    <property type="entry name" value="Growth factor receptor domain"/>
    <property type="match status" value="1"/>
</dbReference>
<dbReference type="Gene3D" id="2.10.70.10">
    <property type="entry name" value="Complement Module, domain 1"/>
    <property type="match status" value="1"/>
</dbReference>
<dbReference type="PROSITE" id="PS51252">
    <property type="entry name" value="ANTISTASIN"/>
    <property type="match status" value="4"/>
</dbReference>
<dbReference type="RefSeq" id="XP_019642488.1">
    <property type="nucleotide sequence ID" value="XM_019786929.1"/>
</dbReference>
<evidence type="ECO:0000256" key="3">
    <source>
        <dbReference type="ARBA" id="ARBA00023157"/>
    </source>
</evidence>
<keyword evidence="3" id="KW-1015">Disulfide bond</keyword>
<dbReference type="InterPro" id="IPR004094">
    <property type="entry name" value="Antistasin-like"/>
</dbReference>
<dbReference type="OrthoDB" id="5976811at2759"/>
<gene>
    <name evidence="10 11" type="primary">LOC109483804</name>
</gene>
<keyword evidence="5" id="KW-1133">Transmembrane helix</keyword>
<organism evidence="9 10">
    <name type="scientific">Branchiostoma belcheri</name>
    <name type="common">Amphioxus</name>
    <dbReference type="NCBI Taxonomy" id="7741"/>
    <lineage>
        <taxon>Eukaryota</taxon>
        <taxon>Metazoa</taxon>
        <taxon>Chordata</taxon>
        <taxon>Cephalochordata</taxon>
        <taxon>Leptocardii</taxon>
        <taxon>Amphioxiformes</taxon>
        <taxon>Branchiostomatidae</taxon>
        <taxon>Branchiostoma</taxon>
    </lineage>
</organism>
<accession>A0A6P5AGW0</accession>
<dbReference type="SMART" id="SM00214">
    <property type="entry name" value="VWC"/>
    <property type="match status" value="6"/>
</dbReference>
<dbReference type="SUPFAM" id="SSF57603">
    <property type="entry name" value="FnI-like domain"/>
    <property type="match status" value="6"/>
</dbReference>
<keyword evidence="5" id="KW-0472">Membrane</keyword>
<feature type="domain" description="Antistasin-like" evidence="7">
    <location>
        <begin position="545"/>
        <end position="571"/>
    </location>
</feature>
<feature type="domain" description="VWFC" evidence="6">
    <location>
        <begin position="614"/>
        <end position="671"/>
    </location>
</feature>
<dbReference type="Pfam" id="PF23334">
    <property type="entry name" value="VWC2L_2nd"/>
    <property type="match status" value="3"/>
</dbReference>
<dbReference type="GO" id="GO:0005886">
    <property type="term" value="C:plasma membrane"/>
    <property type="evidence" value="ECO:0007669"/>
    <property type="project" value="TreeGrafter"/>
</dbReference>
<keyword evidence="2" id="KW-0677">Repeat</keyword>
<evidence type="ECO:0000256" key="5">
    <source>
        <dbReference type="SAM" id="Phobius"/>
    </source>
</evidence>
<feature type="domain" description="Antistasin-like" evidence="7">
    <location>
        <begin position="478"/>
        <end position="504"/>
    </location>
</feature>
<name>A0A6P5AGW0_BRABE</name>
<evidence type="ECO:0000259" key="6">
    <source>
        <dbReference type="PROSITE" id="PS50184"/>
    </source>
</evidence>
<dbReference type="InterPro" id="IPR011061">
    <property type="entry name" value="Hirudin/antistatin"/>
</dbReference>
<dbReference type="Pfam" id="PF02822">
    <property type="entry name" value="Antistasin"/>
    <property type="match status" value="4"/>
</dbReference>
<evidence type="ECO:0000313" key="10">
    <source>
        <dbReference type="RefSeq" id="XP_019642487.1"/>
    </source>
</evidence>
<dbReference type="PROSITE" id="PS01208">
    <property type="entry name" value="VWFC_1"/>
    <property type="match status" value="5"/>
</dbReference>